<dbReference type="GO" id="GO:0005737">
    <property type="term" value="C:cytoplasm"/>
    <property type="evidence" value="ECO:0007669"/>
    <property type="project" value="UniProtKB-SubCell"/>
</dbReference>
<dbReference type="Proteomes" id="UP000046392">
    <property type="component" value="Unplaced"/>
</dbReference>
<keyword evidence="4" id="KW-0853">WD repeat</keyword>
<keyword evidence="5" id="KW-0677">Repeat</keyword>
<keyword evidence="7" id="KW-1133">Transmembrane helix</keyword>
<dbReference type="WBParaSite" id="SPAL_0001753900.1">
    <property type="protein sequence ID" value="SPAL_0001753900.1"/>
    <property type="gene ID" value="SPAL_0001753900"/>
</dbReference>
<sequence length="120" mass="13599">MHGHSRTCIKILSSDHFVSRGEEKIFRVFKAPSTFVNSLANILQKNPTELFDDYSNITDYGAFVPSLDLSNKASHMSDEGMDVDDNDFNSKNPVSNVNDAISFVILYFVIFVFTYLLSIY</sequence>
<dbReference type="STRING" id="174720.A0A0N5CI80"/>
<protein>
    <submittedName>
        <fullName evidence="9">DUF674 family protein</fullName>
    </submittedName>
</protein>
<keyword evidence="6" id="KW-0539">Nucleus</keyword>
<dbReference type="GO" id="GO:0005634">
    <property type="term" value="C:nucleus"/>
    <property type="evidence" value="ECO:0007669"/>
    <property type="project" value="UniProtKB-SubCell"/>
</dbReference>
<dbReference type="GO" id="GO:0033588">
    <property type="term" value="C:elongator holoenzyme complex"/>
    <property type="evidence" value="ECO:0007669"/>
    <property type="project" value="InterPro"/>
</dbReference>
<proteinExistence type="predicted"/>
<keyword evidence="3" id="KW-0963">Cytoplasm</keyword>
<evidence type="ECO:0000313" key="9">
    <source>
        <dbReference type="WBParaSite" id="SPAL_0001753900.1"/>
    </source>
</evidence>
<comment type="subcellular location">
    <subcellularLocation>
        <location evidence="2">Cytoplasm</location>
    </subcellularLocation>
    <subcellularLocation>
        <location evidence="1">Nucleus</location>
    </subcellularLocation>
</comment>
<dbReference type="PANTHER" id="PTHR44111">
    <property type="entry name" value="ELONGATOR COMPLEX PROTEIN 2"/>
    <property type="match status" value="1"/>
</dbReference>
<dbReference type="GO" id="GO:0002098">
    <property type="term" value="P:tRNA wobble uridine modification"/>
    <property type="evidence" value="ECO:0007669"/>
    <property type="project" value="InterPro"/>
</dbReference>
<evidence type="ECO:0000256" key="4">
    <source>
        <dbReference type="ARBA" id="ARBA00022574"/>
    </source>
</evidence>
<accession>A0A0N5CI80</accession>
<keyword evidence="7" id="KW-0472">Membrane</keyword>
<organism evidence="8 9">
    <name type="scientific">Strongyloides papillosus</name>
    <name type="common">Intestinal threadworm</name>
    <dbReference type="NCBI Taxonomy" id="174720"/>
    <lineage>
        <taxon>Eukaryota</taxon>
        <taxon>Metazoa</taxon>
        <taxon>Ecdysozoa</taxon>
        <taxon>Nematoda</taxon>
        <taxon>Chromadorea</taxon>
        <taxon>Rhabditida</taxon>
        <taxon>Tylenchina</taxon>
        <taxon>Panagrolaimomorpha</taxon>
        <taxon>Strongyloidoidea</taxon>
        <taxon>Strongyloididae</taxon>
        <taxon>Strongyloides</taxon>
    </lineage>
</organism>
<evidence type="ECO:0000256" key="7">
    <source>
        <dbReference type="SAM" id="Phobius"/>
    </source>
</evidence>
<name>A0A0N5CI80_STREA</name>
<evidence type="ECO:0000256" key="2">
    <source>
        <dbReference type="ARBA" id="ARBA00004496"/>
    </source>
</evidence>
<dbReference type="InterPro" id="IPR037289">
    <property type="entry name" value="Elp2"/>
</dbReference>
<feature type="transmembrane region" description="Helical" evidence="7">
    <location>
        <begin position="100"/>
        <end position="119"/>
    </location>
</feature>
<reference evidence="9" key="1">
    <citation type="submission" date="2017-02" db="UniProtKB">
        <authorList>
            <consortium name="WormBaseParasite"/>
        </authorList>
    </citation>
    <scope>IDENTIFICATION</scope>
</reference>
<keyword evidence="8" id="KW-1185">Reference proteome</keyword>
<evidence type="ECO:0000313" key="8">
    <source>
        <dbReference type="Proteomes" id="UP000046392"/>
    </source>
</evidence>
<dbReference type="PANTHER" id="PTHR44111:SF1">
    <property type="entry name" value="ELONGATOR COMPLEX PROTEIN 2"/>
    <property type="match status" value="1"/>
</dbReference>
<dbReference type="AlphaFoldDB" id="A0A0N5CI80"/>
<evidence type="ECO:0000256" key="6">
    <source>
        <dbReference type="ARBA" id="ARBA00023242"/>
    </source>
</evidence>
<keyword evidence="7" id="KW-0812">Transmembrane</keyword>
<evidence type="ECO:0000256" key="1">
    <source>
        <dbReference type="ARBA" id="ARBA00004123"/>
    </source>
</evidence>
<evidence type="ECO:0000256" key="3">
    <source>
        <dbReference type="ARBA" id="ARBA00022490"/>
    </source>
</evidence>
<evidence type="ECO:0000256" key="5">
    <source>
        <dbReference type="ARBA" id="ARBA00022737"/>
    </source>
</evidence>